<sequence>MHDASAAVRPSGVGTSAGASRTANSHGTWSWPVPGARTVLRGYEAPASRYSAGHRGIDIAAVTGTPVVSPASGTVRFAGVVVDRPTITVATVDGVLISLEPVASPLAAGDVVAGGQSLGRVAAGGHCNAACVHLGVRVNGDYASPLLFFGGVPRAVLLPLN</sequence>
<dbReference type="PANTHER" id="PTHR21666">
    <property type="entry name" value="PEPTIDASE-RELATED"/>
    <property type="match status" value="1"/>
</dbReference>
<dbReference type="Gene3D" id="2.70.70.10">
    <property type="entry name" value="Glucose Permease (Domain IIA)"/>
    <property type="match status" value="1"/>
</dbReference>
<evidence type="ECO:0000256" key="1">
    <source>
        <dbReference type="ARBA" id="ARBA00022729"/>
    </source>
</evidence>
<proteinExistence type="predicted"/>
<feature type="domain" description="M23ase beta-sheet core" evidence="3">
    <location>
        <begin position="53"/>
        <end position="145"/>
    </location>
</feature>
<evidence type="ECO:0000313" key="4">
    <source>
        <dbReference type="EMBL" id="QDZ14081.1"/>
    </source>
</evidence>
<dbReference type="EMBL" id="CP042305">
    <property type="protein sequence ID" value="QDZ14081.1"/>
    <property type="molecule type" value="Genomic_DNA"/>
</dbReference>
<dbReference type="InterPro" id="IPR016047">
    <property type="entry name" value="M23ase_b-sheet_dom"/>
</dbReference>
<dbReference type="InterPro" id="IPR011055">
    <property type="entry name" value="Dup_hybrid_motif"/>
</dbReference>
<dbReference type="CDD" id="cd12797">
    <property type="entry name" value="M23_peptidase"/>
    <property type="match status" value="1"/>
</dbReference>
<dbReference type="PANTHER" id="PTHR21666:SF289">
    <property type="entry name" value="L-ALA--D-GLU ENDOPEPTIDASE"/>
    <property type="match status" value="1"/>
</dbReference>
<name>A0A5B8M203_9MICO</name>
<evidence type="ECO:0000259" key="3">
    <source>
        <dbReference type="Pfam" id="PF01551"/>
    </source>
</evidence>
<dbReference type="OrthoDB" id="5245088at2"/>
<feature type="region of interest" description="Disordered" evidence="2">
    <location>
        <begin position="1"/>
        <end position="31"/>
    </location>
</feature>
<dbReference type="SUPFAM" id="SSF51261">
    <property type="entry name" value="Duplicated hybrid motif"/>
    <property type="match status" value="1"/>
</dbReference>
<dbReference type="AlphaFoldDB" id="A0A5B8M203"/>
<keyword evidence="1" id="KW-0732">Signal</keyword>
<dbReference type="Proteomes" id="UP000320216">
    <property type="component" value="Chromosome"/>
</dbReference>
<organism evidence="4 5">
    <name type="scientific">Humibacter ginsenosidimutans</name>
    <dbReference type="NCBI Taxonomy" id="2599293"/>
    <lineage>
        <taxon>Bacteria</taxon>
        <taxon>Bacillati</taxon>
        <taxon>Actinomycetota</taxon>
        <taxon>Actinomycetes</taxon>
        <taxon>Micrococcales</taxon>
        <taxon>Microbacteriaceae</taxon>
        <taxon>Humibacter</taxon>
    </lineage>
</organism>
<dbReference type="KEGG" id="huw:FPZ11_04195"/>
<dbReference type="GO" id="GO:0004222">
    <property type="term" value="F:metalloendopeptidase activity"/>
    <property type="evidence" value="ECO:0007669"/>
    <property type="project" value="TreeGrafter"/>
</dbReference>
<accession>A0A5B8M203</accession>
<evidence type="ECO:0000313" key="5">
    <source>
        <dbReference type="Proteomes" id="UP000320216"/>
    </source>
</evidence>
<dbReference type="Pfam" id="PF01551">
    <property type="entry name" value="Peptidase_M23"/>
    <property type="match status" value="1"/>
</dbReference>
<keyword evidence="5" id="KW-1185">Reference proteome</keyword>
<feature type="compositionally biased region" description="Polar residues" evidence="2">
    <location>
        <begin position="13"/>
        <end position="28"/>
    </location>
</feature>
<protein>
    <submittedName>
        <fullName evidence="4">Peptidoglycan DD-metalloendopeptidase family protein</fullName>
    </submittedName>
</protein>
<evidence type="ECO:0000256" key="2">
    <source>
        <dbReference type="SAM" id="MobiDB-lite"/>
    </source>
</evidence>
<reference evidence="4 5" key="1">
    <citation type="submission" date="2019-07" db="EMBL/GenBank/DDBJ databases">
        <title>Full genome sequence of Humibacter sp. WJ7-1.</title>
        <authorList>
            <person name="Im W.-T."/>
        </authorList>
    </citation>
    <scope>NUCLEOTIDE SEQUENCE [LARGE SCALE GENOMIC DNA]</scope>
    <source>
        <strain evidence="4 5">WJ7-1</strain>
    </source>
</reference>
<dbReference type="InterPro" id="IPR050570">
    <property type="entry name" value="Cell_wall_metabolism_enzyme"/>
</dbReference>
<gene>
    <name evidence="4" type="ORF">FPZ11_04195</name>
</gene>